<dbReference type="OrthoDB" id="6846267at2759"/>
<reference evidence="5" key="1">
    <citation type="submission" date="2022-11" db="EMBL/GenBank/DDBJ databases">
        <authorList>
            <person name="Petersen C."/>
        </authorList>
    </citation>
    <scope>NUCLEOTIDE SEQUENCE</scope>
    <source>
        <strain evidence="5">IBT 29864</strain>
    </source>
</reference>
<dbReference type="InterPro" id="IPR029058">
    <property type="entry name" value="AB_hydrolase_fold"/>
</dbReference>
<name>A0A9W9S413_9EURO</name>
<evidence type="ECO:0000256" key="2">
    <source>
        <dbReference type="ARBA" id="ARBA00022801"/>
    </source>
</evidence>
<keyword evidence="2 3" id="KW-0378">Hydrolase</keyword>
<evidence type="ECO:0000256" key="3">
    <source>
        <dbReference type="RuleBase" id="RU361235"/>
    </source>
</evidence>
<dbReference type="PANTHER" id="PTHR43142">
    <property type="entry name" value="CARBOXYLIC ESTER HYDROLASE"/>
    <property type="match status" value="1"/>
</dbReference>
<proteinExistence type="inferred from homology"/>
<dbReference type="EMBL" id="JAPZBS010000005">
    <property type="protein sequence ID" value="KAJ5371480.1"/>
    <property type="molecule type" value="Genomic_DNA"/>
</dbReference>
<dbReference type="Proteomes" id="UP001147782">
    <property type="component" value="Unassembled WGS sequence"/>
</dbReference>
<comment type="similarity">
    <text evidence="1 3">Belongs to the type-B carboxylesterase/lipase family.</text>
</comment>
<sequence>MEFTTEAILKPLRQRGFVQGTKYSINGIPTCLSFTGVRYALPSKRWTRAKPLSSSFTYGTRENPGQCASVSAVCPQMEWDGTFNEASWSEDCFQTNIWMPNEDPPEEGWPVMVFLHGGWLQSGTPNEFKPASLIGEGGLKAVIVLPAYRLGVFGFLYCAQLEEEANANLNSTGNLGFWDQRLALEWVSENISLFGGDANNITLAGYSAGAYSAFHQLAYELNTPTRCIIKRLCMWSNGPGVQPKSPSEAQVQFDQLVTALNIPNTFSSTETLAKLRSLSSKEILQRALSIPAHQFRPTTDGAFITPNVITNLGTLAQTLVERKIPLMIGECRDEHVLYEMWRPPAKNTWEGLRDRLIAEYPEHIANGLMEIYFPNRELPSKFEDWKHAFGFLYADMQVHRLGRGLVKTVAHHGGEELLYRYRIEYRMKCVDSFLPAELGVTHGTDQAIWFWGGGRAIPEEEKLVIKRALVGPLHDFVAGKHVDWGTSDCRTIRKLTSTGEVEIWKDALWEEHDPVWNL</sequence>
<evidence type="ECO:0000259" key="4">
    <source>
        <dbReference type="Pfam" id="PF00135"/>
    </source>
</evidence>
<dbReference type="AlphaFoldDB" id="A0A9W9S413"/>
<protein>
    <recommendedName>
        <fullName evidence="3">Carboxylic ester hydrolase</fullName>
        <ecNumber evidence="3">3.1.1.-</ecNumber>
    </recommendedName>
</protein>
<dbReference type="EC" id="3.1.1.-" evidence="3"/>
<dbReference type="Pfam" id="PF00135">
    <property type="entry name" value="COesterase"/>
    <property type="match status" value="1"/>
</dbReference>
<dbReference type="PROSITE" id="PS00122">
    <property type="entry name" value="CARBOXYLESTERASE_B_1"/>
    <property type="match status" value="1"/>
</dbReference>
<evidence type="ECO:0000313" key="5">
    <source>
        <dbReference type="EMBL" id="KAJ5371480.1"/>
    </source>
</evidence>
<accession>A0A9W9S413</accession>
<evidence type="ECO:0000313" key="6">
    <source>
        <dbReference type="Proteomes" id="UP001147782"/>
    </source>
</evidence>
<dbReference type="RefSeq" id="XP_056555914.1">
    <property type="nucleotide sequence ID" value="XM_056700501.1"/>
</dbReference>
<dbReference type="Gene3D" id="3.40.50.1820">
    <property type="entry name" value="alpha/beta hydrolase"/>
    <property type="match status" value="1"/>
</dbReference>
<organism evidence="5 6">
    <name type="scientific">Penicillium cataractarum</name>
    <dbReference type="NCBI Taxonomy" id="2100454"/>
    <lineage>
        <taxon>Eukaryota</taxon>
        <taxon>Fungi</taxon>
        <taxon>Dikarya</taxon>
        <taxon>Ascomycota</taxon>
        <taxon>Pezizomycotina</taxon>
        <taxon>Eurotiomycetes</taxon>
        <taxon>Eurotiomycetidae</taxon>
        <taxon>Eurotiales</taxon>
        <taxon>Aspergillaceae</taxon>
        <taxon>Penicillium</taxon>
    </lineage>
</organism>
<dbReference type="GeneID" id="81439680"/>
<dbReference type="PANTHER" id="PTHR43142:SF4">
    <property type="entry name" value="CARBOXYLIC ESTER HYDROLASE"/>
    <property type="match status" value="1"/>
</dbReference>
<gene>
    <name evidence="5" type="ORF">N7496_007572</name>
</gene>
<evidence type="ECO:0000256" key="1">
    <source>
        <dbReference type="ARBA" id="ARBA00005964"/>
    </source>
</evidence>
<keyword evidence="6" id="KW-1185">Reference proteome</keyword>
<feature type="non-terminal residue" evidence="5">
    <location>
        <position position="1"/>
    </location>
</feature>
<dbReference type="GO" id="GO:0016787">
    <property type="term" value="F:hydrolase activity"/>
    <property type="evidence" value="ECO:0007669"/>
    <property type="project" value="UniProtKB-KW"/>
</dbReference>
<reference evidence="5" key="2">
    <citation type="journal article" date="2023" name="IMA Fungus">
        <title>Comparative genomic study of the Penicillium genus elucidates a diverse pangenome and 15 lateral gene transfer events.</title>
        <authorList>
            <person name="Petersen C."/>
            <person name="Sorensen T."/>
            <person name="Nielsen M.R."/>
            <person name="Sondergaard T.E."/>
            <person name="Sorensen J.L."/>
            <person name="Fitzpatrick D.A."/>
            <person name="Frisvad J.C."/>
            <person name="Nielsen K.L."/>
        </authorList>
    </citation>
    <scope>NUCLEOTIDE SEQUENCE</scope>
    <source>
        <strain evidence="5">IBT 29864</strain>
    </source>
</reference>
<feature type="domain" description="Carboxylesterase type B" evidence="4">
    <location>
        <begin position="15"/>
        <end position="452"/>
    </location>
</feature>
<dbReference type="InterPro" id="IPR002018">
    <property type="entry name" value="CarbesteraseB"/>
</dbReference>
<dbReference type="GO" id="GO:0017000">
    <property type="term" value="P:antibiotic biosynthetic process"/>
    <property type="evidence" value="ECO:0007669"/>
    <property type="project" value="UniProtKB-ARBA"/>
</dbReference>
<dbReference type="GO" id="GO:0072330">
    <property type="term" value="P:monocarboxylic acid biosynthetic process"/>
    <property type="evidence" value="ECO:0007669"/>
    <property type="project" value="UniProtKB-ARBA"/>
</dbReference>
<dbReference type="InterPro" id="IPR019826">
    <property type="entry name" value="Carboxylesterase_B_AS"/>
</dbReference>
<comment type="caution">
    <text evidence="5">The sequence shown here is derived from an EMBL/GenBank/DDBJ whole genome shotgun (WGS) entry which is preliminary data.</text>
</comment>
<dbReference type="SUPFAM" id="SSF53474">
    <property type="entry name" value="alpha/beta-Hydrolases"/>
    <property type="match status" value="1"/>
</dbReference>